<keyword evidence="13" id="KW-1185">Reference proteome</keyword>
<dbReference type="GO" id="GO:0004965">
    <property type="term" value="F:G protein-coupled GABA receptor activity"/>
    <property type="evidence" value="ECO:0007669"/>
    <property type="project" value="InterPro"/>
</dbReference>
<dbReference type="Pfam" id="PF01094">
    <property type="entry name" value="ANF_receptor"/>
    <property type="match status" value="1"/>
</dbReference>
<comment type="caution">
    <text evidence="12">The sequence shown here is derived from an EMBL/GenBank/DDBJ whole genome shotgun (WGS) entry which is preliminary data.</text>
</comment>
<sequence>MYLIDLKSKRARIIIADVVDDVARAVMCEAYRLKMTAAQGYVWFLPMWLNTTWYDTNYFNINKTEIVNCTTEEMIKASTGYFAMTHAYFAPDDAIMQENITVKQWKQRYEKSAPVKSDYAGFAYDAVWTYALALDKLAKTDSEALANLHSVKSTNELVRLVEATDFFGVSGRIKFRGGPSRFSVINIMQWYDNSMHTIGHFFPNLSDDKPEILGGDLRINSSAVKWFTPNGRIPEDGALPPPVCAIEGLARAFDVECQTAMIILNVIVAIVLVIIVIGVCLYMKRKEGLIKSCWNRDSKLRPQASEIVEFLANNPRLLAPCLDVPLASVQLEDNDQLDLSEFRKCSIPTKVSPTKSTNGVSLEQIEPQYRQYRSQEETESIPLEPSCPREPLLGTSPDREDSEGHEDDDYISQMPLSGQDETRE</sequence>
<evidence type="ECO:0000256" key="9">
    <source>
        <dbReference type="SAM" id="MobiDB-lite"/>
    </source>
</evidence>
<reference evidence="12" key="1">
    <citation type="journal article" date="2023" name="Insect Mol. Biol.">
        <title>Genome sequencing provides insights into the evolution of gene families encoding plant cell wall-degrading enzymes in longhorned beetles.</title>
        <authorList>
            <person name="Shin N.R."/>
            <person name="Okamura Y."/>
            <person name="Kirsch R."/>
            <person name="Pauchet Y."/>
        </authorList>
    </citation>
    <scope>NUCLEOTIDE SEQUENCE</scope>
    <source>
        <strain evidence="12">RBIC_L_NR</strain>
    </source>
</reference>
<evidence type="ECO:0000313" key="13">
    <source>
        <dbReference type="Proteomes" id="UP001162156"/>
    </source>
</evidence>
<evidence type="ECO:0000256" key="1">
    <source>
        <dbReference type="ARBA" id="ARBA00004370"/>
    </source>
</evidence>
<keyword evidence="7" id="KW-0325">Glycoprotein</keyword>
<keyword evidence="8" id="KW-0807">Transducer</keyword>
<evidence type="ECO:0000256" key="4">
    <source>
        <dbReference type="ARBA" id="ARBA00023040"/>
    </source>
</evidence>
<dbReference type="SUPFAM" id="SSF53822">
    <property type="entry name" value="Periplasmic binding protein-like I"/>
    <property type="match status" value="1"/>
</dbReference>
<feature type="transmembrane region" description="Helical" evidence="10">
    <location>
        <begin position="260"/>
        <end position="282"/>
    </location>
</feature>
<dbReference type="EMBL" id="JANEYF010002564">
    <property type="protein sequence ID" value="KAJ8944828.1"/>
    <property type="molecule type" value="Genomic_DNA"/>
</dbReference>
<gene>
    <name evidence="12" type="ORF">NQ314_009369</name>
</gene>
<comment type="subcellular location">
    <subcellularLocation>
        <location evidence="1">Membrane</location>
    </subcellularLocation>
</comment>
<accession>A0AAV8Y287</accession>
<keyword evidence="2 10" id="KW-0812">Transmembrane</keyword>
<dbReference type="InterPro" id="IPR002455">
    <property type="entry name" value="GPCR3_GABA-B"/>
</dbReference>
<feature type="domain" description="Receptor ligand binding region" evidence="11">
    <location>
        <begin position="6"/>
        <end position="183"/>
    </location>
</feature>
<dbReference type="InterPro" id="IPR001828">
    <property type="entry name" value="ANF_lig-bd_rcpt"/>
</dbReference>
<dbReference type="AlphaFoldDB" id="A0AAV8Y287"/>
<proteinExistence type="predicted"/>
<dbReference type="PANTHER" id="PTHR10519:SF74">
    <property type="entry name" value="GAMMA-AMINOBUTYRIC ACID TYPE B RECEPTOR SUBUNIT 2"/>
    <property type="match status" value="1"/>
</dbReference>
<evidence type="ECO:0000256" key="7">
    <source>
        <dbReference type="ARBA" id="ARBA00023180"/>
    </source>
</evidence>
<keyword evidence="4" id="KW-0297">G-protein coupled receptor</keyword>
<organism evidence="12 13">
    <name type="scientific">Rhamnusium bicolor</name>
    <dbReference type="NCBI Taxonomy" id="1586634"/>
    <lineage>
        <taxon>Eukaryota</taxon>
        <taxon>Metazoa</taxon>
        <taxon>Ecdysozoa</taxon>
        <taxon>Arthropoda</taxon>
        <taxon>Hexapoda</taxon>
        <taxon>Insecta</taxon>
        <taxon>Pterygota</taxon>
        <taxon>Neoptera</taxon>
        <taxon>Endopterygota</taxon>
        <taxon>Coleoptera</taxon>
        <taxon>Polyphaga</taxon>
        <taxon>Cucujiformia</taxon>
        <taxon>Chrysomeloidea</taxon>
        <taxon>Cerambycidae</taxon>
        <taxon>Lepturinae</taxon>
        <taxon>Rhagiini</taxon>
        <taxon>Rhamnusium</taxon>
    </lineage>
</organism>
<evidence type="ECO:0000256" key="3">
    <source>
        <dbReference type="ARBA" id="ARBA00022989"/>
    </source>
</evidence>
<dbReference type="GO" id="GO:0007214">
    <property type="term" value="P:gamma-aminobutyric acid signaling pathway"/>
    <property type="evidence" value="ECO:0007669"/>
    <property type="project" value="TreeGrafter"/>
</dbReference>
<evidence type="ECO:0000256" key="5">
    <source>
        <dbReference type="ARBA" id="ARBA00023136"/>
    </source>
</evidence>
<evidence type="ECO:0000256" key="2">
    <source>
        <dbReference type="ARBA" id="ARBA00022692"/>
    </source>
</evidence>
<feature type="region of interest" description="Disordered" evidence="9">
    <location>
        <begin position="371"/>
        <end position="424"/>
    </location>
</feature>
<name>A0AAV8Y287_9CUCU</name>
<feature type="compositionally biased region" description="Acidic residues" evidence="9">
    <location>
        <begin position="400"/>
        <end position="410"/>
    </location>
</feature>
<evidence type="ECO:0000256" key="8">
    <source>
        <dbReference type="ARBA" id="ARBA00023224"/>
    </source>
</evidence>
<keyword evidence="3 10" id="KW-1133">Transmembrane helix</keyword>
<protein>
    <recommendedName>
        <fullName evidence="11">Receptor ligand binding region domain-containing protein</fullName>
    </recommendedName>
</protein>
<keyword evidence="5 10" id="KW-0472">Membrane</keyword>
<dbReference type="Proteomes" id="UP001162156">
    <property type="component" value="Unassembled WGS sequence"/>
</dbReference>
<dbReference type="PANTHER" id="PTHR10519">
    <property type="entry name" value="GABA-B RECEPTOR"/>
    <property type="match status" value="1"/>
</dbReference>
<evidence type="ECO:0000256" key="10">
    <source>
        <dbReference type="SAM" id="Phobius"/>
    </source>
</evidence>
<evidence type="ECO:0000256" key="6">
    <source>
        <dbReference type="ARBA" id="ARBA00023170"/>
    </source>
</evidence>
<keyword evidence="6" id="KW-0675">Receptor</keyword>
<evidence type="ECO:0000313" key="12">
    <source>
        <dbReference type="EMBL" id="KAJ8944828.1"/>
    </source>
</evidence>
<dbReference type="InterPro" id="IPR028082">
    <property type="entry name" value="Peripla_BP_I"/>
</dbReference>
<dbReference type="GO" id="GO:0038039">
    <property type="term" value="C:G protein-coupled receptor heterodimeric complex"/>
    <property type="evidence" value="ECO:0007669"/>
    <property type="project" value="TreeGrafter"/>
</dbReference>
<evidence type="ECO:0000259" key="11">
    <source>
        <dbReference type="Pfam" id="PF01094"/>
    </source>
</evidence>
<dbReference type="Gene3D" id="3.40.50.2300">
    <property type="match status" value="2"/>
</dbReference>